<evidence type="ECO:0000256" key="1">
    <source>
        <dbReference type="SAM" id="MobiDB-lite"/>
    </source>
</evidence>
<feature type="region of interest" description="Disordered" evidence="1">
    <location>
        <begin position="175"/>
        <end position="219"/>
    </location>
</feature>
<dbReference type="Proteomes" id="UP001454036">
    <property type="component" value="Unassembled WGS sequence"/>
</dbReference>
<feature type="compositionally biased region" description="Low complexity" evidence="1">
    <location>
        <begin position="195"/>
        <end position="215"/>
    </location>
</feature>
<reference evidence="2 3" key="1">
    <citation type="submission" date="2024-01" db="EMBL/GenBank/DDBJ databases">
        <title>The complete chloroplast genome sequence of Lithospermum erythrorhizon: insights into the phylogenetic relationship among Boraginaceae species and the maternal lineages of purple gromwells.</title>
        <authorList>
            <person name="Okada T."/>
            <person name="Watanabe K."/>
        </authorList>
    </citation>
    <scope>NUCLEOTIDE SEQUENCE [LARGE SCALE GENOMIC DNA]</scope>
</reference>
<evidence type="ECO:0000313" key="2">
    <source>
        <dbReference type="EMBL" id="GAA0185371.1"/>
    </source>
</evidence>
<proteinExistence type="predicted"/>
<protein>
    <submittedName>
        <fullName evidence="2">Uncharacterized protein</fullName>
    </submittedName>
</protein>
<gene>
    <name evidence="2" type="ORF">LIER_32659</name>
</gene>
<dbReference type="EMBL" id="BAABME010012661">
    <property type="protein sequence ID" value="GAA0185371.1"/>
    <property type="molecule type" value="Genomic_DNA"/>
</dbReference>
<name>A0AAV3RZU2_LITER</name>
<sequence>MKGFCESFSSKVELDTWRPFFFYALAEGLPPDVPSGFMAHLKSFSVLPRSAKHKADAHAFFTYREDKSFMPLHFYTDVRVLKVDGLFPTVDADPRALEALRVSFCVLDHASLPPPIAPTATPNRLPLRYIPCFIFNKTLNVRCDSPVTLEPVVENARGQYSATVVLESEYQGGINSLTPRTPSLIPLPTPELRPRGSSTSPPGGSLPSRKSGSSSRAGQLEGELKALKDEKTREAKALQRQLKTLAYEHSIMQERYGAIVRRTEAVRASLEGVQAERDYAVKDRDAATRERDILRVGGDAMLQTHDRLLDHLIESQS</sequence>
<dbReference type="AlphaFoldDB" id="A0AAV3RZU2"/>
<keyword evidence="3" id="KW-1185">Reference proteome</keyword>
<evidence type="ECO:0000313" key="3">
    <source>
        <dbReference type="Proteomes" id="UP001454036"/>
    </source>
</evidence>
<accession>A0AAV3RZU2</accession>
<organism evidence="2 3">
    <name type="scientific">Lithospermum erythrorhizon</name>
    <name type="common">Purple gromwell</name>
    <name type="synonym">Lithospermum officinale var. erythrorhizon</name>
    <dbReference type="NCBI Taxonomy" id="34254"/>
    <lineage>
        <taxon>Eukaryota</taxon>
        <taxon>Viridiplantae</taxon>
        <taxon>Streptophyta</taxon>
        <taxon>Embryophyta</taxon>
        <taxon>Tracheophyta</taxon>
        <taxon>Spermatophyta</taxon>
        <taxon>Magnoliopsida</taxon>
        <taxon>eudicotyledons</taxon>
        <taxon>Gunneridae</taxon>
        <taxon>Pentapetalae</taxon>
        <taxon>asterids</taxon>
        <taxon>lamiids</taxon>
        <taxon>Boraginales</taxon>
        <taxon>Boraginaceae</taxon>
        <taxon>Boraginoideae</taxon>
        <taxon>Lithospermeae</taxon>
        <taxon>Lithospermum</taxon>
    </lineage>
</organism>
<comment type="caution">
    <text evidence="2">The sequence shown here is derived from an EMBL/GenBank/DDBJ whole genome shotgun (WGS) entry which is preliminary data.</text>
</comment>